<dbReference type="GO" id="GO:0005886">
    <property type="term" value="C:plasma membrane"/>
    <property type="evidence" value="ECO:0007669"/>
    <property type="project" value="UniProtKB-SubCell"/>
</dbReference>
<keyword evidence="6 12" id="KW-0067">ATP-binding</keyword>
<dbReference type="CDD" id="cd18541">
    <property type="entry name" value="ABC_6TM_TmrB_like"/>
    <property type="match status" value="1"/>
</dbReference>
<dbReference type="FunFam" id="3.40.50.300:FF:000221">
    <property type="entry name" value="Multidrug ABC transporter ATP-binding protein"/>
    <property type="match status" value="1"/>
</dbReference>
<protein>
    <submittedName>
        <fullName evidence="12">ABC transporter ATP-binding protein</fullName>
    </submittedName>
</protein>
<dbReference type="FunFam" id="1.20.1560.10:FF:000011">
    <property type="entry name" value="Multidrug ABC transporter ATP-binding protein"/>
    <property type="match status" value="1"/>
</dbReference>
<feature type="transmembrane region" description="Helical" evidence="9">
    <location>
        <begin position="16"/>
        <end position="35"/>
    </location>
</feature>
<comment type="caution">
    <text evidence="12">The sequence shown here is derived from an EMBL/GenBank/DDBJ whole genome shotgun (WGS) entry which is preliminary data.</text>
</comment>
<dbReference type="InterPro" id="IPR003593">
    <property type="entry name" value="AAA+_ATPase"/>
</dbReference>
<dbReference type="InterPro" id="IPR036640">
    <property type="entry name" value="ABC1_TM_sf"/>
</dbReference>
<sequence>MNQKELLKRYVMKYKWFYIFGVLILLLVDYMQLFIPKIIGMVTDGIKDGSMASEGIITMVMTLIGVTLVMALSRIGWRYCIIGSSKKIERDLRADLFEKWVELDAQYFNAHKTGNLMAYATNDLNAIRMMVGPGVITIFDAVIMTFLVIGQMAFDINLQLTLVAIIPMPFIAWGSYYFGKIIKRRFKIKQEAFALLSDKVQEAFSGIKVIKSFVQEYYDLKGFDVIAEDNYDKNLKLAKLSAVLNPLVIFLVGTSLLISIGYGGYLTMVNEITIGEFVAFNQYILMLSWPMQAIAMGINTFAQGSASVKRIDEVLQVQAVVQDEEGAKALEQVEGNIKLSHLNFNFPDNNQQGLIDVNLDIKKGETLAILGRTGSGKSTLVNLLLRIYNAPEGSIYIDGKDIMKATVQSVREHIAYVPQDNFLFSDTIASNIAFGADHLTKEQIEEAARKADVHRNIMDFPEKYDTVVGERGTTLSGGQKQRVSIARALILDAPILILDDSLSAVDTKTEELILENLKEVREGKTNIIIAHRISTVRHADRIVVLEEGRVAEYGNHESLLEMQGIYADMYEKQQLEEELSEA</sequence>
<keyword evidence="7 9" id="KW-1133">Transmembrane helix</keyword>
<dbReference type="InterPro" id="IPR027417">
    <property type="entry name" value="P-loop_NTPase"/>
</dbReference>
<evidence type="ECO:0000256" key="8">
    <source>
        <dbReference type="ARBA" id="ARBA00023136"/>
    </source>
</evidence>
<evidence type="ECO:0000256" key="2">
    <source>
        <dbReference type="ARBA" id="ARBA00022448"/>
    </source>
</evidence>
<dbReference type="InterPro" id="IPR011527">
    <property type="entry name" value="ABC1_TM_dom"/>
</dbReference>
<evidence type="ECO:0000259" key="10">
    <source>
        <dbReference type="PROSITE" id="PS50893"/>
    </source>
</evidence>
<keyword evidence="5" id="KW-0547">Nucleotide-binding</keyword>
<feature type="transmembrane region" description="Helical" evidence="9">
    <location>
        <begin position="55"/>
        <end position="77"/>
    </location>
</feature>
<dbReference type="GO" id="GO:0005524">
    <property type="term" value="F:ATP binding"/>
    <property type="evidence" value="ECO:0007669"/>
    <property type="project" value="UniProtKB-KW"/>
</dbReference>
<evidence type="ECO:0000256" key="4">
    <source>
        <dbReference type="ARBA" id="ARBA00022692"/>
    </source>
</evidence>
<feature type="domain" description="ABC transmembrane type-1" evidence="11">
    <location>
        <begin position="19"/>
        <end position="303"/>
    </location>
</feature>
<feature type="domain" description="ABC transporter" evidence="10">
    <location>
        <begin position="337"/>
        <end position="572"/>
    </location>
</feature>
<dbReference type="GO" id="GO:0016887">
    <property type="term" value="F:ATP hydrolysis activity"/>
    <property type="evidence" value="ECO:0007669"/>
    <property type="project" value="InterPro"/>
</dbReference>
<dbReference type="PROSITE" id="PS00211">
    <property type="entry name" value="ABC_TRANSPORTER_1"/>
    <property type="match status" value="1"/>
</dbReference>
<dbReference type="Pfam" id="PF00664">
    <property type="entry name" value="ABC_membrane"/>
    <property type="match status" value="1"/>
</dbReference>
<gene>
    <name evidence="12" type="ORF">H8718_03635</name>
</gene>
<dbReference type="InterPro" id="IPR017871">
    <property type="entry name" value="ABC_transporter-like_CS"/>
</dbReference>
<dbReference type="Proteomes" id="UP000655830">
    <property type="component" value="Unassembled WGS sequence"/>
</dbReference>
<dbReference type="GO" id="GO:0015421">
    <property type="term" value="F:ABC-type oligopeptide transporter activity"/>
    <property type="evidence" value="ECO:0007669"/>
    <property type="project" value="TreeGrafter"/>
</dbReference>
<dbReference type="Gene3D" id="1.20.1560.10">
    <property type="entry name" value="ABC transporter type 1, transmembrane domain"/>
    <property type="match status" value="1"/>
</dbReference>
<evidence type="ECO:0000313" key="13">
    <source>
        <dbReference type="Proteomes" id="UP000655830"/>
    </source>
</evidence>
<dbReference type="Pfam" id="PF00005">
    <property type="entry name" value="ABC_tran"/>
    <property type="match status" value="1"/>
</dbReference>
<evidence type="ECO:0000256" key="1">
    <source>
        <dbReference type="ARBA" id="ARBA00004651"/>
    </source>
</evidence>
<evidence type="ECO:0000313" key="12">
    <source>
        <dbReference type="EMBL" id="MBC8578619.1"/>
    </source>
</evidence>
<dbReference type="PANTHER" id="PTHR43394">
    <property type="entry name" value="ATP-DEPENDENT PERMEASE MDL1, MITOCHONDRIAL"/>
    <property type="match status" value="1"/>
</dbReference>
<evidence type="ECO:0000256" key="9">
    <source>
        <dbReference type="SAM" id="Phobius"/>
    </source>
</evidence>
<name>A0A926ID93_9FIRM</name>
<accession>A0A926ID93</accession>
<keyword evidence="13" id="KW-1185">Reference proteome</keyword>
<dbReference type="EMBL" id="JACRSY010000004">
    <property type="protein sequence ID" value="MBC8578619.1"/>
    <property type="molecule type" value="Genomic_DNA"/>
</dbReference>
<evidence type="ECO:0000256" key="3">
    <source>
        <dbReference type="ARBA" id="ARBA00022475"/>
    </source>
</evidence>
<reference evidence="12" key="1">
    <citation type="submission" date="2020-08" db="EMBL/GenBank/DDBJ databases">
        <title>Genome public.</title>
        <authorList>
            <person name="Liu C."/>
            <person name="Sun Q."/>
        </authorList>
    </citation>
    <scope>NUCLEOTIDE SEQUENCE</scope>
    <source>
        <strain evidence="12">NSJ-12</strain>
    </source>
</reference>
<dbReference type="AlphaFoldDB" id="A0A926ID93"/>
<dbReference type="SUPFAM" id="SSF90123">
    <property type="entry name" value="ABC transporter transmembrane region"/>
    <property type="match status" value="1"/>
</dbReference>
<comment type="subcellular location">
    <subcellularLocation>
        <location evidence="1">Cell membrane</location>
        <topology evidence="1">Multi-pass membrane protein</topology>
    </subcellularLocation>
</comment>
<feature type="transmembrane region" description="Helical" evidence="9">
    <location>
        <begin position="134"/>
        <end position="154"/>
    </location>
</feature>
<keyword evidence="2" id="KW-0813">Transport</keyword>
<proteinExistence type="predicted"/>
<dbReference type="Gene3D" id="3.40.50.300">
    <property type="entry name" value="P-loop containing nucleotide triphosphate hydrolases"/>
    <property type="match status" value="1"/>
</dbReference>
<evidence type="ECO:0000256" key="6">
    <source>
        <dbReference type="ARBA" id="ARBA00022840"/>
    </source>
</evidence>
<dbReference type="PROSITE" id="PS50929">
    <property type="entry name" value="ABC_TM1F"/>
    <property type="match status" value="1"/>
</dbReference>
<keyword evidence="8 9" id="KW-0472">Membrane</keyword>
<keyword evidence="4 9" id="KW-0812">Transmembrane</keyword>
<evidence type="ECO:0000256" key="7">
    <source>
        <dbReference type="ARBA" id="ARBA00022989"/>
    </source>
</evidence>
<dbReference type="PANTHER" id="PTHR43394:SF1">
    <property type="entry name" value="ATP-BINDING CASSETTE SUB-FAMILY B MEMBER 10, MITOCHONDRIAL"/>
    <property type="match status" value="1"/>
</dbReference>
<feature type="transmembrane region" description="Helical" evidence="9">
    <location>
        <begin position="243"/>
        <end position="263"/>
    </location>
</feature>
<dbReference type="SUPFAM" id="SSF52540">
    <property type="entry name" value="P-loop containing nucleoside triphosphate hydrolases"/>
    <property type="match status" value="1"/>
</dbReference>
<evidence type="ECO:0000259" key="11">
    <source>
        <dbReference type="PROSITE" id="PS50929"/>
    </source>
</evidence>
<feature type="transmembrane region" description="Helical" evidence="9">
    <location>
        <begin position="160"/>
        <end position="179"/>
    </location>
</feature>
<keyword evidence="3" id="KW-1003">Cell membrane</keyword>
<dbReference type="SMART" id="SM00382">
    <property type="entry name" value="AAA"/>
    <property type="match status" value="1"/>
</dbReference>
<evidence type="ECO:0000256" key="5">
    <source>
        <dbReference type="ARBA" id="ARBA00022741"/>
    </source>
</evidence>
<dbReference type="PROSITE" id="PS50893">
    <property type="entry name" value="ABC_TRANSPORTER_2"/>
    <property type="match status" value="1"/>
</dbReference>
<dbReference type="InterPro" id="IPR003439">
    <property type="entry name" value="ABC_transporter-like_ATP-bd"/>
</dbReference>
<dbReference type="RefSeq" id="WP_249331593.1">
    <property type="nucleotide sequence ID" value="NZ_JACRSY010000004.1"/>
</dbReference>
<dbReference type="InterPro" id="IPR039421">
    <property type="entry name" value="Type_1_exporter"/>
</dbReference>
<organism evidence="12 13">
    <name type="scientific">Zhenhengia yiwuensis</name>
    <dbReference type="NCBI Taxonomy" id="2763666"/>
    <lineage>
        <taxon>Bacteria</taxon>
        <taxon>Bacillati</taxon>
        <taxon>Bacillota</taxon>
        <taxon>Clostridia</taxon>
        <taxon>Lachnospirales</taxon>
        <taxon>Lachnospiraceae</taxon>
        <taxon>Zhenhengia</taxon>
    </lineage>
</organism>